<dbReference type="AlphaFoldDB" id="A0A7I3ZR76"/>
<evidence type="ECO:0000313" key="2">
    <source>
        <dbReference type="Proteomes" id="UP000006727"/>
    </source>
</evidence>
<dbReference type="EnsemblPlants" id="Pp3c12_10720V3.2">
    <property type="protein sequence ID" value="PAC:32973177.CDS.1"/>
    <property type="gene ID" value="Pp3c12_10720"/>
</dbReference>
<proteinExistence type="predicted"/>
<reference evidence="1" key="3">
    <citation type="submission" date="2020-12" db="UniProtKB">
        <authorList>
            <consortium name="EnsemblPlants"/>
        </authorList>
    </citation>
    <scope>IDENTIFICATION</scope>
</reference>
<accession>A0A7I3ZR76</accession>
<evidence type="ECO:0000313" key="1">
    <source>
        <dbReference type="EnsemblPlants" id="PAC:32973177.CDS.1"/>
    </source>
</evidence>
<organism evidence="1 2">
    <name type="scientific">Physcomitrium patens</name>
    <name type="common">Spreading-leaved earth moss</name>
    <name type="synonym">Physcomitrella patens</name>
    <dbReference type="NCBI Taxonomy" id="3218"/>
    <lineage>
        <taxon>Eukaryota</taxon>
        <taxon>Viridiplantae</taxon>
        <taxon>Streptophyta</taxon>
        <taxon>Embryophyta</taxon>
        <taxon>Bryophyta</taxon>
        <taxon>Bryophytina</taxon>
        <taxon>Bryopsida</taxon>
        <taxon>Funariidae</taxon>
        <taxon>Funariales</taxon>
        <taxon>Funariaceae</taxon>
        <taxon>Physcomitrium</taxon>
    </lineage>
</organism>
<protein>
    <submittedName>
        <fullName evidence="1">Uncharacterized protein</fullName>
    </submittedName>
</protein>
<sequence length="74" mass="8142">MVGCFALIWSAGFSVSRRGGEFECGVARYLKLPLDSLVFRKEFVETHNRPLSVAMSSQVSECTADKMGHLAVSM</sequence>
<reference evidence="1 2" key="2">
    <citation type="journal article" date="2018" name="Plant J.">
        <title>The Physcomitrella patens chromosome-scale assembly reveals moss genome structure and evolution.</title>
        <authorList>
            <person name="Lang D."/>
            <person name="Ullrich K.K."/>
            <person name="Murat F."/>
            <person name="Fuchs J."/>
            <person name="Jenkins J."/>
            <person name="Haas F.B."/>
            <person name="Piednoel M."/>
            <person name="Gundlach H."/>
            <person name="Van Bel M."/>
            <person name="Meyberg R."/>
            <person name="Vives C."/>
            <person name="Morata J."/>
            <person name="Symeonidi A."/>
            <person name="Hiss M."/>
            <person name="Muchero W."/>
            <person name="Kamisugi Y."/>
            <person name="Saleh O."/>
            <person name="Blanc G."/>
            <person name="Decker E.L."/>
            <person name="van Gessel N."/>
            <person name="Grimwood J."/>
            <person name="Hayes R.D."/>
            <person name="Graham S.W."/>
            <person name="Gunter L.E."/>
            <person name="McDaniel S.F."/>
            <person name="Hoernstein S.N.W."/>
            <person name="Larsson A."/>
            <person name="Li F.W."/>
            <person name="Perroud P.F."/>
            <person name="Phillips J."/>
            <person name="Ranjan P."/>
            <person name="Rokshar D.S."/>
            <person name="Rothfels C.J."/>
            <person name="Schneider L."/>
            <person name="Shu S."/>
            <person name="Stevenson D.W."/>
            <person name="Thummler F."/>
            <person name="Tillich M."/>
            <person name="Villarreal Aguilar J.C."/>
            <person name="Widiez T."/>
            <person name="Wong G.K."/>
            <person name="Wymore A."/>
            <person name="Zhang Y."/>
            <person name="Zimmer A.D."/>
            <person name="Quatrano R.S."/>
            <person name="Mayer K.F.X."/>
            <person name="Goodstein D."/>
            <person name="Casacuberta J.M."/>
            <person name="Vandepoele K."/>
            <person name="Reski R."/>
            <person name="Cuming A.C."/>
            <person name="Tuskan G.A."/>
            <person name="Maumus F."/>
            <person name="Salse J."/>
            <person name="Schmutz J."/>
            <person name="Rensing S.A."/>
        </authorList>
    </citation>
    <scope>NUCLEOTIDE SEQUENCE [LARGE SCALE GENOMIC DNA]</scope>
    <source>
        <strain evidence="1 2">cv. Gransden 2004</strain>
    </source>
</reference>
<reference evidence="1 2" key="1">
    <citation type="journal article" date="2008" name="Science">
        <title>The Physcomitrella genome reveals evolutionary insights into the conquest of land by plants.</title>
        <authorList>
            <person name="Rensing S."/>
            <person name="Lang D."/>
            <person name="Zimmer A."/>
            <person name="Terry A."/>
            <person name="Salamov A."/>
            <person name="Shapiro H."/>
            <person name="Nishiyama T."/>
            <person name="Perroud P.-F."/>
            <person name="Lindquist E."/>
            <person name="Kamisugi Y."/>
            <person name="Tanahashi T."/>
            <person name="Sakakibara K."/>
            <person name="Fujita T."/>
            <person name="Oishi K."/>
            <person name="Shin-I T."/>
            <person name="Kuroki Y."/>
            <person name="Toyoda A."/>
            <person name="Suzuki Y."/>
            <person name="Hashimoto A."/>
            <person name="Yamaguchi K."/>
            <person name="Sugano A."/>
            <person name="Kohara Y."/>
            <person name="Fujiyama A."/>
            <person name="Anterola A."/>
            <person name="Aoki S."/>
            <person name="Ashton N."/>
            <person name="Barbazuk W.B."/>
            <person name="Barker E."/>
            <person name="Bennetzen J."/>
            <person name="Bezanilla M."/>
            <person name="Blankenship R."/>
            <person name="Cho S.H."/>
            <person name="Dutcher S."/>
            <person name="Estelle M."/>
            <person name="Fawcett J.A."/>
            <person name="Gundlach H."/>
            <person name="Hanada K."/>
            <person name="Heyl A."/>
            <person name="Hicks K.A."/>
            <person name="Hugh J."/>
            <person name="Lohr M."/>
            <person name="Mayer K."/>
            <person name="Melkozernov A."/>
            <person name="Murata T."/>
            <person name="Nelson D."/>
            <person name="Pils B."/>
            <person name="Prigge M."/>
            <person name="Reiss B."/>
            <person name="Renner T."/>
            <person name="Rombauts S."/>
            <person name="Rushton P."/>
            <person name="Sanderfoot A."/>
            <person name="Schween G."/>
            <person name="Shiu S.-H."/>
            <person name="Stueber K."/>
            <person name="Theodoulou F.L."/>
            <person name="Tu H."/>
            <person name="Van de Peer Y."/>
            <person name="Verrier P.J."/>
            <person name="Waters E."/>
            <person name="Wood A."/>
            <person name="Yang L."/>
            <person name="Cove D."/>
            <person name="Cuming A."/>
            <person name="Hasebe M."/>
            <person name="Lucas S."/>
            <person name="Mishler D.B."/>
            <person name="Reski R."/>
            <person name="Grigoriev I."/>
            <person name="Quatrano R.S."/>
            <person name="Boore J.L."/>
        </authorList>
    </citation>
    <scope>NUCLEOTIDE SEQUENCE [LARGE SCALE GENOMIC DNA]</scope>
    <source>
        <strain evidence="1 2">cv. Gransden 2004</strain>
    </source>
</reference>
<dbReference type="EMBL" id="ABEU02000012">
    <property type="status" value="NOT_ANNOTATED_CDS"/>
    <property type="molecule type" value="Genomic_DNA"/>
</dbReference>
<name>A0A7I3ZR76_PHYPA</name>
<keyword evidence="2" id="KW-1185">Reference proteome</keyword>
<dbReference type="Proteomes" id="UP000006727">
    <property type="component" value="Chromosome 12"/>
</dbReference>
<dbReference type="Gramene" id="Pp3c12_10720V3.2">
    <property type="protein sequence ID" value="PAC:32973177.CDS.1"/>
    <property type="gene ID" value="Pp3c12_10720"/>
</dbReference>